<dbReference type="RefSeq" id="WP_138636895.1">
    <property type="nucleotide sequence ID" value="NZ_JASWDG010000032.1"/>
</dbReference>
<dbReference type="Proteomes" id="UP000305238">
    <property type="component" value="Unassembled WGS sequence"/>
</dbReference>
<dbReference type="AlphaFoldDB" id="A0A5S4H257"/>
<keyword evidence="6" id="KW-0411">Iron-sulfur</keyword>
<name>A0A5S4H257_9ACTN</name>
<accession>A0A5S4H257</accession>
<dbReference type="SUPFAM" id="SSF102114">
    <property type="entry name" value="Radical SAM enzymes"/>
    <property type="match status" value="1"/>
</dbReference>
<evidence type="ECO:0000256" key="3">
    <source>
        <dbReference type="ARBA" id="ARBA00022691"/>
    </source>
</evidence>
<dbReference type="SFLD" id="SFLDS00029">
    <property type="entry name" value="Radical_SAM"/>
    <property type="match status" value="1"/>
</dbReference>
<dbReference type="InterPro" id="IPR013785">
    <property type="entry name" value="Aldolase_TIM"/>
</dbReference>
<organism evidence="7 8">
    <name type="scientific">Actinomadura geliboluensis</name>
    <dbReference type="NCBI Taxonomy" id="882440"/>
    <lineage>
        <taxon>Bacteria</taxon>
        <taxon>Bacillati</taxon>
        <taxon>Actinomycetota</taxon>
        <taxon>Actinomycetes</taxon>
        <taxon>Streptosporangiales</taxon>
        <taxon>Thermomonosporaceae</taxon>
        <taxon>Actinomadura</taxon>
    </lineage>
</organism>
<dbReference type="PANTHER" id="PTHR30352:SF2">
    <property type="entry name" value="ANAEROBIC RIBONUCLEOSIDE-TRIPHOSPHATE REDUCTASE-ACTIVATING PROTEIN"/>
    <property type="match status" value="1"/>
</dbReference>
<dbReference type="PANTHER" id="PTHR30352">
    <property type="entry name" value="PYRUVATE FORMATE-LYASE-ACTIVATING ENZYME"/>
    <property type="match status" value="1"/>
</dbReference>
<dbReference type="OrthoDB" id="9782387at2"/>
<evidence type="ECO:0000256" key="2">
    <source>
        <dbReference type="ARBA" id="ARBA00022485"/>
    </source>
</evidence>
<dbReference type="InterPro" id="IPR007197">
    <property type="entry name" value="rSAM"/>
</dbReference>
<evidence type="ECO:0000313" key="8">
    <source>
        <dbReference type="Proteomes" id="UP000305238"/>
    </source>
</evidence>
<proteinExistence type="predicted"/>
<dbReference type="GO" id="GO:0004748">
    <property type="term" value="F:ribonucleoside-diphosphate reductase activity, thioredoxin disulfide as acceptor"/>
    <property type="evidence" value="ECO:0007669"/>
    <property type="project" value="TreeGrafter"/>
</dbReference>
<dbReference type="Gene3D" id="3.20.20.70">
    <property type="entry name" value="Aldolase class I"/>
    <property type="match status" value="1"/>
</dbReference>
<keyword evidence="5" id="KW-0408">Iron</keyword>
<evidence type="ECO:0000256" key="1">
    <source>
        <dbReference type="ARBA" id="ARBA00001966"/>
    </source>
</evidence>
<keyword evidence="3" id="KW-0949">S-adenosyl-L-methionine</keyword>
<sequence length="249" mass="26520">MTGDGGAGAGGAGETLLLAKAHYPVTTLGPGIRAGIWTQGCTLHCHGCLSRDTWDADPRRAVPVETVLGWLASLPGPVDGVTISGGEPFQQPAALGALLRGIHAWRDTLDRETIALDILVYSGYVYSRLCRGGETREILDMCDAVITGPYVDRLNPGGRHSGDGSLLWRGSANQRVVPLSPLGRRRYGALADVGNTGEGTGPRVQVSVDEGPEGRRVYYIGIPRRGDMEHLTSRLDRAGVRSGDVSWRP</sequence>
<reference evidence="7 8" key="1">
    <citation type="submission" date="2019-05" db="EMBL/GenBank/DDBJ databases">
        <title>Draft genome sequence of Actinomadura geliboluensis A8036.</title>
        <authorList>
            <person name="Saricaoglu S."/>
            <person name="Isik K."/>
        </authorList>
    </citation>
    <scope>NUCLEOTIDE SEQUENCE [LARGE SCALE GENOMIC DNA]</scope>
    <source>
        <strain evidence="7 8">A8036</strain>
    </source>
</reference>
<keyword evidence="2" id="KW-0004">4Fe-4S</keyword>
<dbReference type="GO" id="GO:0046872">
    <property type="term" value="F:metal ion binding"/>
    <property type="evidence" value="ECO:0007669"/>
    <property type="project" value="UniProtKB-KW"/>
</dbReference>
<evidence type="ECO:0000313" key="7">
    <source>
        <dbReference type="EMBL" id="TMR39303.1"/>
    </source>
</evidence>
<evidence type="ECO:0000256" key="4">
    <source>
        <dbReference type="ARBA" id="ARBA00022723"/>
    </source>
</evidence>
<dbReference type="InterPro" id="IPR034457">
    <property type="entry name" value="Organic_radical-activating"/>
</dbReference>
<dbReference type="Pfam" id="PF13353">
    <property type="entry name" value="Fer4_12"/>
    <property type="match status" value="1"/>
</dbReference>
<evidence type="ECO:0000256" key="6">
    <source>
        <dbReference type="ARBA" id="ARBA00023014"/>
    </source>
</evidence>
<dbReference type="EMBL" id="VCKZ01000088">
    <property type="protein sequence ID" value="TMR39303.1"/>
    <property type="molecule type" value="Genomic_DNA"/>
</dbReference>
<evidence type="ECO:0000256" key="5">
    <source>
        <dbReference type="ARBA" id="ARBA00023004"/>
    </source>
</evidence>
<gene>
    <name evidence="7" type="ORF">ETD96_14655</name>
</gene>
<protein>
    <submittedName>
        <fullName evidence="7">Radical SAM protein</fullName>
    </submittedName>
</protein>
<comment type="caution">
    <text evidence="7">The sequence shown here is derived from an EMBL/GenBank/DDBJ whole genome shotgun (WGS) entry which is preliminary data.</text>
</comment>
<dbReference type="InterPro" id="IPR058240">
    <property type="entry name" value="rSAM_sf"/>
</dbReference>
<keyword evidence="4" id="KW-0479">Metal-binding</keyword>
<dbReference type="GO" id="GO:0051539">
    <property type="term" value="F:4 iron, 4 sulfur cluster binding"/>
    <property type="evidence" value="ECO:0007669"/>
    <property type="project" value="UniProtKB-KW"/>
</dbReference>
<comment type="cofactor">
    <cofactor evidence="1">
        <name>[4Fe-4S] cluster</name>
        <dbReference type="ChEBI" id="CHEBI:49883"/>
    </cofactor>
</comment>
<keyword evidence="8" id="KW-1185">Reference proteome</keyword>